<dbReference type="InterPro" id="IPR005922">
    <property type="entry name" value="Phe_NH3-lyase"/>
</dbReference>
<name>A0A0F0I2V6_ASPPU</name>
<dbReference type="GO" id="GO:0005737">
    <property type="term" value="C:cytoplasm"/>
    <property type="evidence" value="ECO:0007669"/>
    <property type="project" value="InterPro"/>
</dbReference>
<accession>A0A0F0I2V6</accession>
<dbReference type="Gene3D" id="1.20.200.10">
    <property type="entry name" value="Fumarase/aspartase (Central domain)"/>
    <property type="match status" value="1"/>
</dbReference>
<organism evidence="3 4">
    <name type="scientific">Aspergillus parasiticus (strain ATCC 56775 / NRRL 5862 / SRRC 143 / SU-1)</name>
    <dbReference type="NCBI Taxonomy" id="1403190"/>
    <lineage>
        <taxon>Eukaryota</taxon>
        <taxon>Fungi</taxon>
        <taxon>Dikarya</taxon>
        <taxon>Ascomycota</taxon>
        <taxon>Pezizomycotina</taxon>
        <taxon>Eurotiomycetes</taxon>
        <taxon>Eurotiomycetidae</taxon>
        <taxon>Eurotiales</taxon>
        <taxon>Aspergillaceae</taxon>
        <taxon>Aspergillus</taxon>
        <taxon>Aspergillus subgen. Circumdati</taxon>
    </lineage>
</organism>
<keyword evidence="2 3" id="KW-0456">Lyase</keyword>
<dbReference type="OrthoDB" id="10051290at2759"/>
<sequence length="695" mass="75108">MPSKYLYHSHQEVARAHFNDLNAAIQDVELEVDGSSLTLATVVAVSKFSCQPFLTQKSDTLNGINNSVLTLRECLANGHPIYGVNTGFGGSADSRTDHVITLQKSLLQLLQSGILTSKDTALGNDGSNTMHGSQSMPSEWVRATMLVRCNSVVKGHSAVSLPAINGLLQLLQKNATPVVPLRGTISASGDLMPLAYVTGAMEGNPGIFVRVGGDVVTAQDALKKIGMKAVTLGPKEGLGLVNGTAASAAVASLALYETHQLALLAQIVTALSVEALQGSTESFHPFIAEVRPHDGQAEVATNVLSLLQTSQLARGEQATTVKTGLAQDRYSLRTASQWLGPQLEDLLLADHQIGIELNSTTDNPLVDSAARTTYSGGNFQATSVTSAMEKTRLALQMIGKLLFTQCTEMIDPNLNNGLPTNLVADDPSLSFTMKGVDINMAAYMAELAYLANPVSTHVQTAEMHNQALNSLAFVSARYTMQAVDLVSMMTACSLYVACQALDLRVLQLSFFKILQPLLVHSLTGAFCNFIREEELQEACQRVSEESPSAWESTARLDLHDRCEKVIDILLPTILRYLTRVDRQERSDVCLIQVLNGWKESVIPSIKEAYVLVLQDFCKAQNTAEYLGSGTRIIYAAVRHQLHVPFHRGFIEHPVEGEPSVNSIDGRDKKTVGGWISVIYQALRDGALGETVNSAF</sequence>
<dbReference type="Gene3D" id="1.10.274.20">
    <property type="entry name" value="Phenylalanine ammonia-lyase 1, domain 3"/>
    <property type="match status" value="1"/>
</dbReference>
<dbReference type="CDD" id="cd00332">
    <property type="entry name" value="PAL-HAL"/>
    <property type="match status" value="1"/>
</dbReference>
<dbReference type="SUPFAM" id="SSF48557">
    <property type="entry name" value="L-aspartase-like"/>
    <property type="match status" value="1"/>
</dbReference>
<evidence type="ECO:0000256" key="2">
    <source>
        <dbReference type="RuleBase" id="RU003954"/>
    </source>
</evidence>
<evidence type="ECO:0000313" key="4">
    <source>
        <dbReference type="Proteomes" id="UP000033540"/>
    </source>
</evidence>
<evidence type="ECO:0000256" key="1">
    <source>
        <dbReference type="ARBA" id="ARBA00007238"/>
    </source>
</evidence>
<dbReference type="NCBIfam" id="TIGR01226">
    <property type="entry name" value="phe_am_lyase"/>
    <property type="match status" value="1"/>
</dbReference>
<dbReference type="Gene3D" id="1.10.275.10">
    <property type="entry name" value="Fumarase/aspartase (N-terminal domain)"/>
    <property type="match status" value="1"/>
</dbReference>
<dbReference type="GO" id="GO:0006559">
    <property type="term" value="P:L-phenylalanine catabolic process"/>
    <property type="evidence" value="ECO:0007669"/>
    <property type="project" value="InterPro"/>
</dbReference>
<dbReference type="Proteomes" id="UP000033540">
    <property type="component" value="Unassembled WGS sequence"/>
</dbReference>
<gene>
    <name evidence="3" type="ORF">P875_00053442</name>
</gene>
<reference evidence="3 4" key="1">
    <citation type="submission" date="2015-02" db="EMBL/GenBank/DDBJ databases">
        <title>Draft genome sequence of Aspergillus parasiticus SU-1.</title>
        <authorList>
            <person name="Yu J."/>
            <person name="Fedorova N."/>
            <person name="Yin Y."/>
            <person name="Losada L."/>
            <person name="Zafar N."/>
            <person name="Taujale R."/>
            <person name="Ehrlich K.C."/>
            <person name="Bhatnagar D."/>
            <person name="Cleveland T.E."/>
            <person name="Bennett J.W."/>
            <person name="Nierman W.C."/>
        </authorList>
    </citation>
    <scope>NUCLEOTIDE SEQUENCE [LARGE SCALE GENOMIC DNA]</scope>
    <source>
        <strain evidence="4">ATCC 56775 / NRRL 5862 / SRRC 143 / SU-1</strain>
    </source>
</reference>
<comment type="similarity">
    <text evidence="1 2">Belongs to the PAL/histidase family.</text>
</comment>
<dbReference type="AlphaFoldDB" id="A0A0F0I2V6"/>
<dbReference type="InterPro" id="IPR022313">
    <property type="entry name" value="Phe/His_NH3-lyase_AS"/>
</dbReference>
<evidence type="ECO:0000313" key="3">
    <source>
        <dbReference type="EMBL" id="KJK60308.1"/>
    </source>
</evidence>
<dbReference type="EMBL" id="JZEE01000744">
    <property type="protein sequence ID" value="KJK60308.1"/>
    <property type="molecule type" value="Genomic_DNA"/>
</dbReference>
<dbReference type="InterPro" id="IPR024083">
    <property type="entry name" value="Fumarase/histidase_N"/>
</dbReference>
<dbReference type="InterPro" id="IPR023144">
    <property type="entry name" value="Phe_NH3-lyase_shielding_dom_sf"/>
</dbReference>
<dbReference type="STRING" id="1403190.A0A0F0I2V6"/>
<dbReference type="InterPro" id="IPR001106">
    <property type="entry name" value="Aromatic_Lyase"/>
</dbReference>
<dbReference type="InterPro" id="IPR008948">
    <property type="entry name" value="L-Aspartase-like"/>
</dbReference>
<protein>
    <submittedName>
        <fullName evidence="3">Aromatic amino acid lyase</fullName>
    </submittedName>
</protein>
<dbReference type="Pfam" id="PF00221">
    <property type="entry name" value="Lyase_aromatic"/>
    <property type="match status" value="1"/>
</dbReference>
<comment type="caution">
    <text evidence="3">The sequence shown here is derived from an EMBL/GenBank/DDBJ whole genome shotgun (WGS) entry which is preliminary data.</text>
</comment>
<dbReference type="PROSITE" id="PS00488">
    <property type="entry name" value="PAL_HISTIDASE"/>
    <property type="match status" value="1"/>
</dbReference>
<dbReference type="GO" id="GO:0016841">
    <property type="term" value="F:ammonia-lyase activity"/>
    <property type="evidence" value="ECO:0007669"/>
    <property type="project" value="InterPro"/>
</dbReference>
<dbReference type="PANTHER" id="PTHR10362">
    <property type="entry name" value="HISTIDINE AMMONIA-LYASE"/>
    <property type="match status" value="1"/>
</dbReference>
<proteinExistence type="inferred from homology"/>